<accession>A0A1J4L011</accession>
<protein>
    <submittedName>
        <fullName evidence="2">Uncharacterized protein</fullName>
    </submittedName>
</protein>
<dbReference type="EMBL" id="MLAK01000261">
    <property type="protein sequence ID" value="OHT15189.1"/>
    <property type="molecule type" value="Genomic_DNA"/>
</dbReference>
<dbReference type="VEuPathDB" id="TrichDB:TRFO_14377"/>
<organism evidence="2 3">
    <name type="scientific">Tritrichomonas foetus</name>
    <dbReference type="NCBI Taxonomy" id="1144522"/>
    <lineage>
        <taxon>Eukaryota</taxon>
        <taxon>Metamonada</taxon>
        <taxon>Parabasalia</taxon>
        <taxon>Tritrichomonadida</taxon>
        <taxon>Tritrichomonadidae</taxon>
        <taxon>Tritrichomonas</taxon>
    </lineage>
</organism>
<dbReference type="PANTHER" id="PTHR19321:SF41">
    <property type="entry name" value="FASCETTO-RELATED"/>
    <property type="match status" value="1"/>
</dbReference>
<dbReference type="GO" id="GO:0005737">
    <property type="term" value="C:cytoplasm"/>
    <property type="evidence" value="ECO:0007669"/>
    <property type="project" value="TreeGrafter"/>
</dbReference>
<dbReference type="Gene3D" id="1.20.58.1520">
    <property type="match status" value="1"/>
</dbReference>
<dbReference type="PANTHER" id="PTHR19321">
    <property type="entry name" value="PROTEIN REGULATOR OF CYTOKINESIS 1 PRC1-RELATED"/>
    <property type="match status" value="1"/>
</dbReference>
<dbReference type="RefSeq" id="XP_068368325.1">
    <property type="nucleotide sequence ID" value="XM_068497776.1"/>
</dbReference>
<dbReference type="OrthoDB" id="642895at2759"/>
<dbReference type="GO" id="GO:0000226">
    <property type="term" value="P:microtubule cytoskeleton organization"/>
    <property type="evidence" value="ECO:0007669"/>
    <property type="project" value="InterPro"/>
</dbReference>
<dbReference type="GO" id="GO:0005819">
    <property type="term" value="C:spindle"/>
    <property type="evidence" value="ECO:0007669"/>
    <property type="project" value="TreeGrafter"/>
</dbReference>
<feature type="coiled-coil region" evidence="1">
    <location>
        <begin position="374"/>
        <end position="401"/>
    </location>
</feature>
<keyword evidence="3" id="KW-1185">Reference proteome</keyword>
<feature type="coiled-coil region" evidence="1">
    <location>
        <begin position="153"/>
        <end position="240"/>
    </location>
</feature>
<dbReference type="Pfam" id="PF03999">
    <property type="entry name" value="MAP65_ASE1"/>
    <property type="match status" value="1"/>
</dbReference>
<evidence type="ECO:0000313" key="2">
    <source>
        <dbReference type="EMBL" id="OHT15189.1"/>
    </source>
</evidence>
<dbReference type="GeneID" id="94832480"/>
<sequence length="495" mass="58510">MNHQRLITFKIDPNLDRMWKVIGFSQIERTNEIQRLESILYTAYQGLMSETSETLEDYRNQLRQEQEEFKNIQRIYGDTNFKLPSNSNLSLRDQLANTKDALDDLNQYYDGRLKEFDILCNRINHLYERLGFDEEEKGEFAEVGNSDLTLERLDRFKKRITTLDEKIAQRENLFVSLETRISSLIDELKEELNEDVRDIIETESITDQALQIMESEEYRLEELKKQRQEESEELISEIQHLYKVFAVDPSDQIDIQTDLSENTLNKLREEVDFLHESRETRVPQVLKGLNREIHNICEGLKIPLRMRPRYTGKDPDEEILFLTEKLDDLKKEQILMQPIINVISQIEAAKDVLRSNANNTTALNSRERGATRRIMEDEKNKRKAREDLPKLEKKLLKLLLEFKEQHGYDFEFNGVNYNKSYANNVVDDVDENGRRTFRRRIDTSVPDIGKQLLMQKINESVNLGNPLDTYKSNTKRTRTRRQQTLMNLQSRSPFS</sequence>
<feature type="coiled-coil region" evidence="1">
    <location>
        <begin position="48"/>
        <end position="75"/>
    </location>
</feature>
<dbReference type="AlphaFoldDB" id="A0A1J4L011"/>
<reference evidence="2" key="1">
    <citation type="submission" date="2016-10" db="EMBL/GenBank/DDBJ databases">
        <authorList>
            <person name="Benchimol M."/>
            <person name="Almeida L.G."/>
            <person name="Vasconcelos A.T."/>
            <person name="Perreira-Neves A."/>
            <person name="Rosa I.A."/>
            <person name="Tasca T."/>
            <person name="Bogo M.R."/>
            <person name="de Souza W."/>
        </authorList>
    </citation>
    <scope>NUCLEOTIDE SEQUENCE [LARGE SCALE GENOMIC DNA]</scope>
    <source>
        <strain evidence="2">K</strain>
    </source>
</reference>
<keyword evidence="1" id="KW-0175">Coiled coil</keyword>
<proteinExistence type="predicted"/>
<evidence type="ECO:0000313" key="3">
    <source>
        <dbReference type="Proteomes" id="UP000179807"/>
    </source>
</evidence>
<name>A0A1J4L011_9EUKA</name>
<comment type="caution">
    <text evidence="2">The sequence shown here is derived from an EMBL/GenBank/DDBJ whole genome shotgun (WGS) entry which is preliminary data.</text>
</comment>
<dbReference type="GO" id="GO:0008017">
    <property type="term" value="F:microtubule binding"/>
    <property type="evidence" value="ECO:0007669"/>
    <property type="project" value="InterPro"/>
</dbReference>
<gene>
    <name evidence="2" type="ORF">TRFO_14377</name>
</gene>
<dbReference type="InterPro" id="IPR007145">
    <property type="entry name" value="MAP65_Ase1_PRC1"/>
</dbReference>
<dbReference type="Proteomes" id="UP000179807">
    <property type="component" value="Unassembled WGS sequence"/>
</dbReference>
<evidence type="ECO:0000256" key="1">
    <source>
        <dbReference type="SAM" id="Coils"/>
    </source>
</evidence>